<evidence type="ECO:0000256" key="2">
    <source>
        <dbReference type="SAM" id="MobiDB-lite"/>
    </source>
</evidence>
<accession>A0A1H7P958</accession>
<dbReference type="EMBL" id="FOBF01000004">
    <property type="protein sequence ID" value="SEL32169.1"/>
    <property type="molecule type" value="Genomic_DNA"/>
</dbReference>
<organism evidence="4 5">
    <name type="scientific">Nonomuraea pusilla</name>
    <dbReference type="NCBI Taxonomy" id="46177"/>
    <lineage>
        <taxon>Bacteria</taxon>
        <taxon>Bacillati</taxon>
        <taxon>Actinomycetota</taxon>
        <taxon>Actinomycetes</taxon>
        <taxon>Streptosporangiales</taxon>
        <taxon>Streptosporangiaceae</taxon>
        <taxon>Nonomuraea</taxon>
    </lineage>
</organism>
<dbReference type="InterPro" id="IPR050267">
    <property type="entry name" value="Anti-sigma-factor_SerPK"/>
</dbReference>
<evidence type="ECO:0000256" key="1">
    <source>
        <dbReference type="ARBA" id="ARBA00022527"/>
    </source>
</evidence>
<dbReference type="STRING" id="46177.SAMN05660976_02306"/>
<evidence type="ECO:0000313" key="4">
    <source>
        <dbReference type="EMBL" id="SEL32169.1"/>
    </source>
</evidence>
<dbReference type="Gene3D" id="3.30.565.10">
    <property type="entry name" value="Histidine kinase-like ATPase, C-terminal domain"/>
    <property type="match status" value="1"/>
</dbReference>
<dbReference type="InterPro" id="IPR036890">
    <property type="entry name" value="HATPase_C_sf"/>
</dbReference>
<dbReference type="PANTHER" id="PTHR35526">
    <property type="entry name" value="ANTI-SIGMA-F FACTOR RSBW-RELATED"/>
    <property type="match status" value="1"/>
</dbReference>
<reference evidence="4 5" key="1">
    <citation type="submission" date="2016-10" db="EMBL/GenBank/DDBJ databases">
        <authorList>
            <person name="de Groot N.N."/>
        </authorList>
    </citation>
    <scope>NUCLEOTIDE SEQUENCE [LARGE SCALE GENOMIC DNA]</scope>
    <source>
        <strain evidence="4 5">DSM 43357</strain>
    </source>
</reference>
<keyword evidence="5" id="KW-1185">Reference proteome</keyword>
<keyword evidence="1" id="KW-0723">Serine/threonine-protein kinase</keyword>
<protein>
    <submittedName>
        <fullName evidence="4">Histidine kinase-like ATPase domain-containing protein</fullName>
    </submittedName>
</protein>
<feature type="domain" description="Histidine kinase/HSP90-like ATPase" evidence="3">
    <location>
        <begin position="35"/>
        <end position="139"/>
    </location>
</feature>
<dbReference type="InterPro" id="IPR003594">
    <property type="entry name" value="HATPase_dom"/>
</dbReference>
<feature type="region of interest" description="Disordered" evidence="2">
    <location>
        <begin position="1"/>
        <end position="26"/>
    </location>
</feature>
<dbReference type="Proteomes" id="UP000198953">
    <property type="component" value="Unassembled WGS sequence"/>
</dbReference>
<sequence length="143" mass="15261">MNDDVQPQEGRSAPRGRTGPPPGTPVTELRFHLPDLPRVREVAEGEARGFGMSADVVSDLVIAVNEVATNAVTHGGDHARLRMWRNGGDLYVEVRDEGAWKPGPQPGSVGGMGLWVCRLLAADLTVHAGEDGSTVTMRFPGKP</sequence>
<dbReference type="OrthoDB" id="4350801at2"/>
<dbReference type="AlphaFoldDB" id="A0A1H7P958"/>
<dbReference type="Pfam" id="PF13581">
    <property type="entry name" value="HATPase_c_2"/>
    <property type="match status" value="1"/>
</dbReference>
<gene>
    <name evidence="4" type="ORF">SAMN05660976_02306</name>
</gene>
<keyword evidence="4" id="KW-0808">Transferase</keyword>
<dbReference type="CDD" id="cd16936">
    <property type="entry name" value="HATPase_RsbW-like"/>
    <property type="match status" value="1"/>
</dbReference>
<name>A0A1H7P958_9ACTN</name>
<evidence type="ECO:0000259" key="3">
    <source>
        <dbReference type="Pfam" id="PF13581"/>
    </source>
</evidence>
<dbReference type="SUPFAM" id="SSF55874">
    <property type="entry name" value="ATPase domain of HSP90 chaperone/DNA topoisomerase II/histidine kinase"/>
    <property type="match status" value="1"/>
</dbReference>
<keyword evidence="4" id="KW-0418">Kinase</keyword>
<dbReference type="PANTHER" id="PTHR35526:SF3">
    <property type="entry name" value="ANTI-SIGMA-F FACTOR RSBW"/>
    <property type="match status" value="1"/>
</dbReference>
<dbReference type="RefSeq" id="WP_055502935.1">
    <property type="nucleotide sequence ID" value="NZ_BBZG01000001.1"/>
</dbReference>
<evidence type="ECO:0000313" key="5">
    <source>
        <dbReference type="Proteomes" id="UP000198953"/>
    </source>
</evidence>
<proteinExistence type="predicted"/>
<dbReference type="GO" id="GO:0004674">
    <property type="term" value="F:protein serine/threonine kinase activity"/>
    <property type="evidence" value="ECO:0007669"/>
    <property type="project" value="UniProtKB-KW"/>
</dbReference>